<evidence type="ECO:0000256" key="5">
    <source>
        <dbReference type="ARBA" id="ARBA00022723"/>
    </source>
</evidence>
<evidence type="ECO:0000256" key="3">
    <source>
        <dbReference type="ARBA" id="ARBA00022438"/>
    </source>
</evidence>
<evidence type="ECO:0000256" key="9">
    <source>
        <dbReference type="RuleBase" id="RU004386"/>
    </source>
</evidence>
<comment type="caution">
    <text evidence="11">The sequence shown here is derived from an EMBL/GenBank/DDBJ whole genome shotgun (WGS) entry which is preliminary data.</text>
</comment>
<dbReference type="EC" id="3.4.11.-" evidence="10"/>
<dbReference type="SUPFAM" id="SSF53187">
    <property type="entry name" value="Zn-dependent exopeptidases"/>
    <property type="match status" value="1"/>
</dbReference>
<keyword evidence="8 9" id="KW-0482">Metalloprotease</keyword>
<dbReference type="PRINTS" id="PR00932">
    <property type="entry name" value="AMINO1PTASE"/>
</dbReference>
<evidence type="ECO:0000256" key="8">
    <source>
        <dbReference type="ARBA" id="ARBA00023049"/>
    </source>
</evidence>
<protein>
    <recommendedName>
        <fullName evidence="10">M18 family aminopeptidase</fullName>
        <ecNumber evidence="10">3.4.11.-</ecNumber>
    </recommendedName>
</protein>
<dbReference type="PANTHER" id="PTHR28570:SF3">
    <property type="entry name" value="ASPARTYL AMINOPEPTIDASE"/>
    <property type="match status" value="1"/>
</dbReference>
<gene>
    <name evidence="11" type="ORF">JVW63_03010</name>
</gene>
<name>A0ABS2TEZ7_9ACTO</name>
<dbReference type="InterPro" id="IPR023358">
    <property type="entry name" value="Peptidase_M18_dom2"/>
</dbReference>
<dbReference type="RefSeq" id="WP_187996130.1">
    <property type="nucleotide sequence ID" value="NZ_JACEXG010000001.1"/>
</dbReference>
<dbReference type="PANTHER" id="PTHR28570">
    <property type="entry name" value="ASPARTYL AMINOPEPTIDASE"/>
    <property type="match status" value="1"/>
</dbReference>
<keyword evidence="12" id="KW-1185">Reference proteome</keyword>
<dbReference type="NCBIfam" id="NF002759">
    <property type="entry name" value="PRK02813.1"/>
    <property type="match status" value="1"/>
</dbReference>
<evidence type="ECO:0000256" key="4">
    <source>
        <dbReference type="ARBA" id="ARBA00022670"/>
    </source>
</evidence>
<comment type="similarity">
    <text evidence="2 9">Belongs to the peptidase M18 family.</text>
</comment>
<keyword evidence="7 9" id="KW-0862">Zinc</keyword>
<evidence type="ECO:0000313" key="12">
    <source>
        <dbReference type="Proteomes" id="UP000705983"/>
    </source>
</evidence>
<keyword evidence="4 9" id="KW-0645">Protease</keyword>
<evidence type="ECO:0000313" key="11">
    <source>
        <dbReference type="EMBL" id="MBM9432673.1"/>
    </source>
</evidence>
<reference evidence="12" key="1">
    <citation type="submission" date="2021-02" db="EMBL/GenBank/DDBJ databases">
        <title>Leucobacter sp. CX169.</title>
        <authorList>
            <person name="Cheng Y."/>
        </authorList>
    </citation>
    <scope>NUCLEOTIDE SEQUENCE [LARGE SCALE GENOMIC DNA]</scope>
    <source>
        <strain evidence="12">JY899</strain>
    </source>
</reference>
<dbReference type="EMBL" id="JAFFJS010000001">
    <property type="protein sequence ID" value="MBM9432673.1"/>
    <property type="molecule type" value="Genomic_DNA"/>
</dbReference>
<dbReference type="GO" id="GO:0004177">
    <property type="term" value="F:aminopeptidase activity"/>
    <property type="evidence" value="ECO:0007669"/>
    <property type="project" value="UniProtKB-KW"/>
</dbReference>
<sequence>MNARTHSEDFASFISASPSSFHAAHEVARRLERNGYTLHSEVEAWDASPGGHVLIRDGAVMAWWVPETLTDLSFSIVGVHTDSPTFKVKPHAQSKVEGYGQVNVETYGGLLSNSWLNRDLALAGRVFTADGQHLVRTGPLMVIPQLAIHLDRSARDGVTLNSQQHLHPIFTVGERNLLDHVAALAGVGDILGFDLVASDTQEPQWLGADGELFAAGRQDNLLSVHAAVTAMERLASTSGSVAVMAAFDHEEIGSRTATGAAGPILETVLRRTAFALGAVTEEDVQRAFARSSCLSADCGHAVHPNYGEKHDPAHRPILGGGPLLKHNANQAYTTDGWGTALWRSVCDRAGIEAQDFVSRNDVPCGSTIGPLTAARLGIRTIDVGAPLLSMHSVRELSHVDDAEAMSRAIESYWSMS</sequence>
<dbReference type="Pfam" id="PF02127">
    <property type="entry name" value="Peptidase_M18"/>
    <property type="match status" value="1"/>
</dbReference>
<proteinExistence type="inferred from homology"/>
<keyword evidence="5 9" id="KW-0479">Metal-binding</keyword>
<accession>A0ABS2TEZ7</accession>
<evidence type="ECO:0000256" key="10">
    <source>
        <dbReference type="RuleBase" id="RU004387"/>
    </source>
</evidence>
<comment type="cofactor">
    <cofactor evidence="1 10">
        <name>Zn(2+)</name>
        <dbReference type="ChEBI" id="CHEBI:29105"/>
    </cofactor>
</comment>
<keyword evidence="6 9" id="KW-0378">Hydrolase</keyword>
<dbReference type="InterPro" id="IPR001948">
    <property type="entry name" value="Peptidase_M18"/>
</dbReference>
<dbReference type="Gene3D" id="2.30.250.10">
    <property type="entry name" value="Aminopeptidase i, Domain 2"/>
    <property type="match status" value="1"/>
</dbReference>
<dbReference type="SUPFAM" id="SSF101821">
    <property type="entry name" value="Aminopeptidase/glucanase lid domain"/>
    <property type="match status" value="1"/>
</dbReference>
<organism evidence="11 12">
    <name type="scientific">Flaviflexus equikiangi</name>
    <dbReference type="NCBI Taxonomy" id="2758573"/>
    <lineage>
        <taxon>Bacteria</taxon>
        <taxon>Bacillati</taxon>
        <taxon>Actinomycetota</taxon>
        <taxon>Actinomycetes</taxon>
        <taxon>Actinomycetales</taxon>
        <taxon>Actinomycetaceae</taxon>
        <taxon>Flaviflexus</taxon>
    </lineage>
</organism>
<dbReference type="Gene3D" id="3.40.630.10">
    <property type="entry name" value="Zn peptidases"/>
    <property type="match status" value="1"/>
</dbReference>
<evidence type="ECO:0000256" key="7">
    <source>
        <dbReference type="ARBA" id="ARBA00022833"/>
    </source>
</evidence>
<evidence type="ECO:0000256" key="1">
    <source>
        <dbReference type="ARBA" id="ARBA00001947"/>
    </source>
</evidence>
<dbReference type="Proteomes" id="UP000705983">
    <property type="component" value="Unassembled WGS sequence"/>
</dbReference>
<keyword evidence="3 9" id="KW-0031">Aminopeptidase</keyword>
<evidence type="ECO:0000256" key="6">
    <source>
        <dbReference type="ARBA" id="ARBA00022801"/>
    </source>
</evidence>
<evidence type="ECO:0000256" key="2">
    <source>
        <dbReference type="ARBA" id="ARBA00008290"/>
    </source>
</evidence>